<dbReference type="InterPro" id="IPR011613">
    <property type="entry name" value="GH15-like"/>
</dbReference>
<dbReference type="RefSeq" id="WP_216941014.1">
    <property type="nucleotide sequence ID" value="NZ_CP077062.1"/>
</dbReference>
<evidence type="ECO:0000259" key="1">
    <source>
        <dbReference type="Pfam" id="PF00723"/>
    </source>
</evidence>
<dbReference type="EMBL" id="CP077062">
    <property type="protein sequence ID" value="QWZ09168.1"/>
    <property type="molecule type" value="Genomic_DNA"/>
</dbReference>
<keyword evidence="3" id="KW-0378">Hydrolase</keyword>
<evidence type="ECO:0000259" key="2">
    <source>
        <dbReference type="Pfam" id="PF19291"/>
    </source>
</evidence>
<evidence type="ECO:0000313" key="3">
    <source>
        <dbReference type="EMBL" id="QWZ09168.1"/>
    </source>
</evidence>
<feature type="domain" description="GH15-like" evidence="1">
    <location>
        <begin position="218"/>
        <end position="584"/>
    </location>
</feature>
<dbReference type="AlphaFoldDB" id="A0A975T1J0"/>
<dbReference type="Pfam" id="PF19291">
    <property type="entry name" value="TREH_N"/>
    <property type="match status" value="1"/>
</dbReference>
<gene>
    <name evidence="3" type="ORF">KRR39_05035</name>
</gene>
<sequence>MALPIEDYAVLGDTGTAALVGKDGSVDWLCLPRFDSPACFAALLGGPEHGRWLLGPKDAGAECSRRYVGDSAVLETTWRTGTGAVTILDLMPIGDHRADIVRRVIGLEGTVTMRHEWIVRLGYGKIRPWVRRQDMHGAEVITAVAGPDRLILRGHRLPVAEDGRHVDEFDVHAGEEMTFSTTWVPSHHPLPEPVAYESRIEETIARSEAWVAKCTYEGPYRDHVVRSLVTLRLLTHGGTGGIVAAVSTSLPEELGGERNWDYRYCWLRDASLTLEALLESGYDEEALLWRSWLLRAAAGDPQDLQIMYAVDGGRELEERTLDHLPGYAGSTPVRVGNGAVRQRQTDVLGEVMIALEMARSLGAEEDADSWSLQRVLIEELARHWDEPDNGLWEIRGPQRRFTHSRVMVWVAFDRAIAAVERHGLDGPVEEWRTLREKVRDEVLAHGYDPGRNTFTQHYDTDEVDASLLVLSDVGFIEGDDPRMLGTIKAVEEDLMRDGLLLRYRTGSGVDGLPGDEHPFLACSFWLVEAYVHAGRLDDAHALMQRLLELPNDVGLLSEEYDVGARRFIGNFPQAFSHLTLVGAANQLERAEGRDGGGTRATRADH</sequence>
<dbReference type="GO" id="GO:0004553">
    <property type="term" value="F:hydrolase activity, hydrolyzing O-glycosyl compounds"/>
    <property type="evidence" value="ECO:0007669"/>
    <property type="project" value="UniProtKB-ARBA"/>
</dbReference>
<feature type="domain" description="Trehalase-like N-terminal" evidence="2">
    <location>
        <begin position="2"/>
        <end position="165"/>
    </location>
</feature>
<protein>
    <submittedName>
        <fullName evidence="3">Glycoside hydrolase family 15 protein</fullName>
    </submittedName>
</protein>
<accession>A0A975T1J0</accession>
<evidence type="ECO:0000313" key="4">
    <source>
        <dbReference type="Proteomes" id="UP000683575"/>
    </source>
</evidence>
<dbReference type="PANTHER" id="PTHR31616">
    <property type="entry name" value="TREHALASE"/>
    <property type="match status" value="1"/>
</dbReference>
<name>A0A975T1J0_9ACTN</name>
<organism evidence="3 4">
    <name type="scientific">Nocardioides panacis</name>
    <dbReference type="NCBI Taxonomy" id="2849501"/>
    <lineage>
        <taxon>Bacteria</taxon>
        <taxon>Bacillati</taxon>
        <taxon>Actinomycetota</taxon>
        <taxon>Actinomycetes</taxon>
        <taxon>Propionibacteriales</taxon>
        <taxon>Nocardioidaceae</taxon>
        <taxon>Nocardioides</taxon>
    </lineage>
</organism>
<reference evidence="3" key="1">
    <citation type="submission" date="2021-06" db="EMBL/GenBank/DDBJ databases">
        <title>Complete genome sequence of Nocardioides sp. G188.</title>
        <authorList>
            <person name="Im W.-T."/>
        </authorList>
    </citation>
    <scope>NUCLEOTIDE SEQUENCE</scope>
    <source>
        <strain evidence="3">G188</strain>
    </source>
</reference>
<dbReference type="KEGG" id="nps:KRR39_05035"/>
<dbReference type="InterPro" id="IPR045582">
    <property type="entry name" value="Trehalase-like_N"/>
</dbReference>
<proteinExistence type="predicted"/>
<keyword evidence="4" id="KW-1185">Reference proteome</keyword>
<dbReference type="Pfam" id="PF00723">
    <property type="entry name" value="Glyco_hydro_15"/>
    <property type="match status" value="1"/>
</dbReference>
<dbReference type="Proteomes" id="UP000683575">
    <property type="component" value="Chromosome"/>
</dbReference>
<dbReference type="PANTHER" id="PTHR31616:SF0">
    <property type="entry name" value="GLUCAN 1,4-ALPHA-GLUCOSIDASE"/>
    <property type="match status" value="1"/>
</dbReference>